<dbReference type="EMBL" id="QHGU01000012">
    <property type="protein sequence ID" value="PZM56509.1"/>
    <property type="molecule type" value="Genomic_DNA"/>
</dbReference>
<geneLocation type="plasmid" evidence="2">
    <name>pZY2</name>
</geneLocation>
<protein>
    <submittedName>
        <fullName evidence="2">Uncharacterized protein</fullName>
    </submittedName>
</protein>
<evidence type="ECO:0000313" key="4">
    <source>
        <dbReference type="Proteomes" id="UP000183509"/>
    </source>
</evidence>
<organism evidence="2">
    <name type="scientific">Enterococcus faecium</name>
    <name type="common">Streptococcus faecium</name>
    <dbReference type="NCBI Taxonomy" id="1352"/>
    <lineage>
        <taxon>Bacteria</taxon>
        <taxon>Bacillati</taxon>
        <taxon>Bacillota</taxon>
        <taxon>Bacilli</taxon>
        <taxon>Lactobacillales</taxon>
        <taxon>Enterococcaceae</taxon>
        <taxon>Enterococcus</taxon>
    </lineage>
</organism>
<evidence type="ECO:0000313" key="3">
    <source>
        <dbReference type="EMBL" id="SAM50543.1"/>
    </source>
</evidence>
<reference evidence="2" key="3">
    <citation type="journal article" date="2020" name="J. Antimicrob. Chemother.">
        <title>Tandem amplification of the vanM gene cluster drives vancomycin resistance in vancomycin-variable enterococci.</title>
        <authorList>
            <person name="Sun L."/>
            <person name="Chen Y."/>
            <person name="Hua X."/>
            <person name="Chen Y."/>
            <person name="Hong J."/>
            <person name="Wu X."/>
            <person name="Jiang Y."/>
            <person name="van Schaik W."/>
            <person name="Qu T."/>
            <person name="Yu Y."/>
        </authorList>
    </citation>
    <scope>NUCLEOTIDE SEQUENCE [LARGE SCALE GENOMIC DNA]</scope>
    <source>
        <strain evidence="2">ZY2</strain>
        <plasmid evidence="2">pZY2</plasmid>
    </source>
</reference>
<gene>
    <name evidence="1" type="ORF">DKP91_03925</name>
    <name evidence="3" type="ORF">DTPHA_602246</name>
    <name evidence="2" type="ORF">FCF09_14135</name>
</gene>
<evidence type="ECO:0000313" key="1">
    <source>
        <dbReference type="EMBL" id="PZM56509.1"/>
    </source>
</evidence>
<reference evidence="3 4" key="1">
    <citation type="submission" date="2016-04" db="EMBL/GenBank/DDBJ databases">
        <authorList>
            <person name="Millard A."/>
        </authorList>
    </citation>
    <scope>NUCLEOTIDE SEQUENCE [LARGE SCALE GENOMIC DNA]</scope>
    <source>
        <strain evidence="3">Isolate 22</strain>
    </source>
</reference>
<dbReference type="EMBL" id="CP039730">
    <property type="protein sequence ID" value="QHT44820.1"/>
    <property type="molecule type" value="Genomic_DNA"/>
</dbReference>
<accession>A0A132Z7L2</accession>
<dbReference type="AlphaFoldDB" id="A0A132Z7L2"/>
<dbReference type="EMBL" id="FKLM01000048">
    <property type="protein sequence ID" value="SAM50543.1"/>
    <property type="molecule type" value="Genomic_DNA"/>
</dbReference>
<name>A0A132Z7L2_ENTFC</name>
<dbReference type="Proteomes" id="UP000249070">
    <property type="component" value="Unassembled WGS sequence"/>
</dbReference>
<keyword evidence="2" id="KW-0614">Plasmid</keyword>
<proteinExistence type="predicted"/>
<evidence type="ECO:0000313" key="5">
    <source>
        <dbReference type="Proteomes" id="UP000249070"/>
    </source>
</evidence>
<evidence type="ECO:0000313" key="2">
    <source>
        <dbReference type="EMBL" id="QHT44820.1"/>
    </source>
</evidence>
<dbReference type="Proteomes" id="UP000183509">
    <property type="component" value="Unassembled WGS sequence"/>
</dbReference>
<sequence>MKREEYKQRLNELLEEDETLTHGSPDEILYMIDNMVIFGGYELGNRSVDHNILEFDDVSWEEILDWGILAVPETKTYISDTMVPFFEELDYKRLPKNENHILGGN</sequence>
<reference evidence="1 5" key="2">
    <citation type="submission" date="2018-05" db="EMBL/GenBank/DDBJ databases">
        <title>Vancomycin-resistant Enterococcus faecium strain from Chelyabinsk, Russia.</title>
        <authorList>
            <person name="Gostev V."/>
            <person name="Goncharov A."/>
            <person name="Kolodzhieva V."/>
            <person name="Suvorov A."/>
            <person name="Sidorenko S."/>
            <person name="Zueva L."/>
        </authorList>
    </citation>
    <scope>NUCLEOTIDE SEQUENCE [LARGE SCALE GENOMIC DNA]</scope>
    <source>
        <strain evidence="1 5">20</strain>
    </source>
</reference>
<dbReference type="RefSeq" id="WP_002347440.1">
    <property type="nucleotide sequence ID" value="NZ_AP022343.1"/>
</dbReference>
<dbReference type="GeneID" id="66455779"/>